<keyword evidence="5 14" id="KW-0732">Signal</keyword>
<dbReference type="EMBL" id="BSYR01000045">
    <property type="protein sequence ID" value="GMJ06476.1"/>
    <property type="molecule type" value="Genomic_DNA"/>
</dbReference>
<keyword evidence="6" id="KW-0677">Repeat</keyword>
<dbReference type="InterPro" id="IPR011009">
    <property type="entry name" value="Kinase-like_dom_sf"/>
</dbReference>
<dbReference type="Gene3D" id="1.10.510.10">
    <property type="entry name" value="Transferase(Phosphotransferase) domain 1"/>
    <property type="match status" value="1"/>
</dbReference>
<feature type="binding site" evidence="11">
    <location>
        <position position="351"/>
    </location>
    <ligand>
        <name>ATP</name>
        <dbReference type="ChEBI" id="CHEBI:30616"/>
    </ligand>
</feature>
<dbReference type="OrthoDB" id="676979at2759"/>
<evidence type="ECO:0000256" key="9">
    <source>
        <dbReference type="ARBA" id="ARBA00022989"/>
    </source>
</evidence>
<evidence type="ECO:0000256" key="1">
    <source>
        <dbReference type="ARBA" id="ARBA00004370"/>
    </source>
</evidence>
<dbReference type="AlphaFoldDB" id="A0A9W7MRC5"/>
<reference evidence="16" key="1">
    <citation type="submission" date="2023-05" db="EMBL/GenBank/DDBJ databases">
        <title>Genome and transcriptome analyses reveal genes involved in the formation of fine ridges on petal epidermal cells in Hibiscus trionum.</title>
        <authorList>
            <person name="Koshimizu S."/>
            <person name="Masuda S."/>
            <person name="Ishii T."/>
            <person name="Shirasu K."/>
            <person name="Hoshino A."/>
            <person name="Arita M."/>
        </authorList>
    </citation>
    <scope>NUCLEOTIDE SEQUENCE</scope>
    <source>
        <strain evidence="16">Hamamatsu line</strain>
    </source>
</reference>
<dbReference type="FunFam" id="3.80.10.10:FF:000234">
    <property type="entry name" value="Probable inactive receptor kinase RLK902"/>
    <property type="match status" value="1"/>
</dbReference>
<dbReference type="Pfam" id="PF00560">
    <property type="entry name" value="LRR_1"/>
    <property type="match status" value="3"/>
</dbReference>
<feature type="chain" id="PRO_5040775548" description="Protein kinase domain-containing protein" evidence="14">
    <location>
        <begin position="23"/>
        <end position="632"/>
    </location>
</feature>
<evidence type="ECO:0000256" key="11">
    <source>
        <dbReference type="PROSITE-ProRule" id="PRU10141"/>
    </source>
</evidence>
<dbReference type="InterPro" id="IPR013210">
    <property type="entry name" value="LRR_N_plant-typ"/>
</dbReference>
<name>A0A9W7MRC5_HIBTR</name>
<dbReference type="InterPro" id="IPR001245">
    <property type="entry name" value="Ser-Thr/Tyr_kinase_cat_dom"/>
</dbReference>
<dbReference type="Pfam" id="PF08263">
    <property type="entry name" value="LRRNT_2"/>
    <property type="match status" value="1"/>
</dbReference>
<dbReference type="InterPro" id="IPR000719">
    <property type="entry name" value="Prot_kinase_dom"/>
</dbReference>
<evidence type="ECO:0000256" key="5">
    <source>
        <dbReference type="ARBA" id="ARBA00022729"/>
    </source>
</evidence>
<dbReference type="GO" id="GO:0016020">
    <property type="term" value="C:membrane"/>
    <property type="evidence" value="ECO:0007669"/>
    <property type="project" value="UniProtKB-SubCell"/>
</dbReference>
<dbReference type="PANTHER" id="PTHR48010">
    <property type="entry name" value="OS05G0588300 PROTEIN"/>
    <property type="match status" value="1"/>
</dbReference>
<evidence type="ECO:0000313" key="17">
    <source>
        <dbReference type="Proteomes" id="UP001165190"/>
    </source>
</evidence>
<dbReference type="FunFam" id="1.10.510.10:FF:000095">
    <property type="entry name" value="protein STRUBBELIG-RECEPTOR FAMILY 8"/>
    <property type="match status" value="1"/>
</dbReference>
<dbReference type="Pfam" id="PF13855">
    <property type="entry name" value="LRR_8"/>
    <property type="match status" value="1"/>
</dbReference>
<dbReference type="GO" id="GO:0005524">
    <property type="term" value="F:ATP binding"/>
    <property type="evidence" value="ECO:0007669"/>
    <property type="project" value="UniProtKB-UniRule"/>
</dbReference>
<organism evidence="16 17">
    <name type="scientific">Hibiscus trionum</name>
    <name type="common">Flower of an hour</name>
    <dbReference type="NCBI Taxonomy" id="183268"/>
    <lineage>
        <taxon>Eukaryota</taxon>
        <taxon>Viridiplantae</taxon>
        <taxon>Streptophyta</taxon>
        <taxon>Embryophyta</taxon>
        <taxon>Tracheophyta</taxon>
        <taxon>Spermatophyta</taxon>
        <taxon>Magnoliopsida</taxon>
        <taxon>eudicotyledons</taxon>
        <taxon>Gunneridae</taxon>
        <taxon>Pentapetalae</taxon>
        <taxon>rosids</taxon>
        <taxon>malvids</taxon>
        <taxon>Malvales</taxon>
        <taxon>Malvaceae</taxon>
        <taxon>Malvoideae</taxon>
        <taxon>Hibiscus</taxon>
    </lineage>
</organism>
<dbReference type="Gene3D" id="3.80.10.10">
    <property type="entry name" value="Ribonuclease Inhibitor"/>
    <property type="match status" value="2"/>
</dbReference>
<comment type="subcellular location">
    <subcellularLocation>
        <location evidence="1">Membrane</location>
    </subcellularLocation>
</comment>
<feature type="region of interest" description="Disordered" evidence="12">
    <location>
        <begin position="595"/>
        <end position="632"/>
    </location>
</feature>
<evidence type="ECO:0000256" key="7">
    <source>
        <dbReference type="ARBA" id="ARBA00022741"/>
    </source>
</evidence>
<keyword evidence="2" id="KW-0597">Phosphoprotein</keyword>
<dbReference type="PROSITE" id="PS50011">
    <property type="entry name" value="PROTEIN_KINASE_DOM"/>
    <property type="match status" value="1"/>
</dbReference>
<evidence type="ECO:0000256" key="2">
    <source>
        <dbReference type="ARBA" id="ARBA00022553"/>
    </source>
</evidence>
<dbReference type="SUPFAM" id="SSF56112">
    <property type="entry name" value="Protein kinase-like (PK-like)"/>
    <property type="match status" value="1"/>
</dbReference>
<dbReference type="InterPro" id="IPR001611">
    <property type="entry name" value="Leu-rich_rpt"/>
</dbReference>
<dbReference type="Pfam" id="PF07714">
    <property type="entry name" value="PK_Tyr_Ser-Thr"/>
    <property type="match status" value="1"/>
</dbReference>
<sequence>MFKKMNPLFIIIMWAIFISIQADPVEDKQALLDFIEHIHHSRPLNWNKEASVCSSWIGVACNRDKSRVIGLHLPGMGFQGHIPHNTLSRLSALEVLSLRSNAISGSFPLDLVELKNLTTLYLQSNELSGSLPDLSVWNNLSIVDLSNNGFDGSIPPSVSKSSHLTALNLSNNSLSGDIPDIDIPTLQQLDLSNNGLTGVIPKSLERFPIWIFSGNRNLSSTTTTLPPLPGQAPNAQPAKKAKKLGEPALLGIVIVACVLLCVLIALLIICCQSKRRNRRRELPENIQKKEISLKKMASENHDNNRLVFFEGCNLAFDLEDLLSASAEVLGKGTFGVTYKAALEDSTTVAVKRLKEVVSAKREFEQQMEVIGHIRHENVSALRAYYYSKDEKLVVHDYYDLGSVSALLHGNRGENRTPLDWETRLKIAIGAARGIAYIHSQNNGKLVHGNIKASNIFLNSEQYGCVSDIGLAWLMSSMPPPIMRAAGYRAPEVTDTRKATQASDVYSFGVFLLELLTGRSPIHATGGEEMVHLVRWVHSVVREEWTAEVFDLELLRYPNIEEEMVEMLQIAMSCVARLPEQRPKMADLAKTVEEIRRANNGNHQSFDTTSETSGSTTFPHLGAETVSPSTVPQ</sequence>
<evidence type="ECO:0000256" key="14">
    <source>
        <dbReference type="SAM" id="SignalP"/>
    </source>
</evidence>
<dbReference type="InterPro" id="IPR017441">
    <property type="entry name" value="Protein_kinase_ATP_BS"/>
</dbReference>
<dbReference type="Proteomes" id="UP001165190">
    <property type="component" value="Unassembled WGS sequence"/>
</dbReference>
<dbReference type="GO" id="GO:0004672">
    <property type="term" value="F:protein kinase activity"/>
    <property type="evidence" value="ECO:0007669"/>
    <property type="project" value="InterPro"/>
</dbReference>
<dbReference type="InterPro" id="IPR050994">
    <property type="entry name" value="At_inactive_RLKs"/>
</dbReference>
<feature type="signal peptide" evidence="14">
    <location>
        <begin position="1"/>
        <end position="22"/>
    </location>
</feature>
<evidence type="ECO:0000256" key="12">
    <source>
        <dbReference type="SAM" id="MobiDB-lite"/>
    </source>
</evidence>
<gene>
    <name evidence="16" type="ORF">HRI_004316800</name>
</gene>
<evidence type="ECO:0000313" key="16">
    <source>
        <dbReference type="EMBL" id="GMJ06476.1"/>
    </source>
</evidence>
<keyword evidence="17" id="KW-1185">Reference proteome</keyword>
<dbReference type="Gene3D" id="3.30.200.20">
    <property type="entry name" value="Phosphorylase Kinase, domain 1"/>
    <property type="match status" value="1"/>
</dbReference>
<dbReference type="PROSITE" id="PS51450">
    <property type="entry name" value="LRR"/>
    <property type="match status" value="1"/>
</dbReference>
<evidence type="ECO:0000256" key="13">
    <source>
        <dbReference type="SAM" id="Phobius"/>
    </source>
</evidence>
<dbReference type="InterPro" id="IPR032675">
    <property type="entry name" value="LRR_dom_sf"/>
</dbReference>
<dbReference type="FunFam" id="3.30.200.20:FF:000307">
    <property type="entry name" value="pollen receptor-like kinase 1"/>
    <property type="match status" value="1"/>
</dbReference>
<dbReference type="SUPFAM" id="SSF52058">
    <property type="entry name" value="L domain-like"/>
    <property type="match status" value="1"/>
</dbReference>
<protein>
    <recommendedName>
        <fullName evidence="15">Protein kinase domain-containing protein</fullName>
    </recommendedName>
</protein>
<accession>A0A9W7MRC5</accession>
<evidence type="ECO:0000256" key="10">
    <source>
        <dbReference type="ARBA" id="ARBA00023136"/>
    </source>
</evidence>
<keyword evidence="4 13" id="KW-0812">Transmembrane</keyword>
<keyword evidence="8 11" id="KW-0067">ATP-binding</keyword>
<evidence type="ECO:0000256" key="4">
    <source>
        <dbReference type="ARBA" id="ARBA00022692"/>
    </source>
</evidence>
<feature type="transmembrane region" description="Helical" evidence="13">
    <location>
        <begin position="248"/>
        <end position="270"/>
    </location>
</feature>
<evidence type="ECO:0000259" key="15">
    <source>
        <dbReference type="PROSITE" id="PS50011"/>
    </source>
</evidence>
<keyword evidence="9 13" id="KW-1133">Transmembrane helix</keyword>
<evidence type="ECO:0000256" key="3">
    <source>
        <dbReference type="ARBA" id="ARBA00022614"/>
    </source>
</evidence>
<comment type="caution">
    <text evidence="16">The sequence shown here is derived from an EMBL/GenBank/DDBJ whole genome shotgun (WGS) entry which is preliminary data.</text>
</comment>
<proteinExistence type="predicted"/>
<keyword evidence="3" id="KW-0433">Leucine-rich repeat</keyword>
<keyword evidence="7 11" id="KW-0547">Nucleotide-binding</keyword>
<evidence type="ECO:0000256" key="8">
    <source>
        <dbReference type="ARBA" id="ARBA00022840"/>
    </source>
</evidence>
<evidence type="ECO:0000256" key="6">
    <source>
        <dbReference type="ARBA" id="ARBA00022737"/>
    </source>
</evidence>
<feature type="domain" description="Protein kinase" evidence="15">
    <location>
        <begin position="323"/>
        <end position="605"/>
    </location>
</feature>
<keyword evidence="10 13" id="KW-0472">Membrane</keyword>
<feature type="compositionally biased region" description="Polar residues" evidence="12">
    <location>
        <begin position="598"/>
        <end position="617"/>
    </location>
</feature>
<dbReference type="PROSITE" id="PS00107">
    <property type="entry name" value="PROTEIN_KINASE_ATP"/>
    <property type="match status" value="1"/>
</dbReference>
<dbReference type="PANTHER" id="PTHR48010:SF1">
    <property type="entry name" value="PROTEIN KINASE DOMAIN-CONTAINING PROTEIN"/>
    <property type="match status" value="1"/>
</dbReference>